<proteinExistence type="inferred from homology"/>
<evidence type="ECO:0000256" key="12">
    <source>
        <dbReference type="ARBA" id="ARBA00022989"/>
    </source>
</evidence>
<dbReference type="InterPro" id="IPR022357">
    <property type="entry name" value="MIP_CS"/>
</dbReference>
<dbReference type="Pfam" id="PF00230">
    <property type="entry name" value="MIP"/>
    <property type="match status" value="1"/>
</dbReference>
<feature type="transmembrane region" description="Helical" evidence="15">
    <location>
        <begin position="441"/>
        <end position="459"/>
    </location>
</feature>
<dbReference type="InterPro" id="IPR016651">
    <property type="entry name" value="LCMT1"/>
</dbReference>
<comment type="similarity">
    <text evidence="5">Belongs to the methyltransferase superfamily. LCMT family.</text>
</comment>
<evidence type="ECO:0000313" key="17">
    <source>
        <dbReference type="Proteomes" id="UP001145742"/>
    </source>
</evidence>
<dbReference type="PRINTS" id="PR00783">
    <property type="entry name" value="MINTRINSICP"/>
</dbReference>
<evidence type="ECO:0000256" key="14">
    <source>
        <dbReference type="ARBA" id="ARBA00032526"/>
    </source>
</evidence>
<dbReference type="Gene3D" id="1.20.1080.10">
    <property type="entry name" value="Glycerol uptake facilitator protein"/>
    <property type="match status" value="1"/>
</dbReference>
<gene>
    <name evidence="16" type="ORF">WISP_19697</name>
</gene>
<keyword evidence="8" id="KW-0489">Methyltransferase</keyword>
<evidence type="ECO:0000313" key="16">
    <source>
        <dbReference type="EMBL" id="KAJ7425989.1"/>
    </source>
</evidence>
<dbReference type="PANTHER" id="PTHR13600:SF33">
    <property type="entry name" value="LEUCINE CARBOXYL METHYLTRANSFERASE 1"/>
    <property type="match status" value="1"/>
</dbReference>
<accession>A0ABQ9DP97</accession>
<keyword evidence="17" id="KW-1185">Reference proteome</keyword>
<dbReference type="EC" id="2.1.1.233" evidence="6"/>
<keyword evidence="9" id="KW-0808">Transferase</keyword>
<evidence type="ECO:0000256" key="11">
    <source>
        <dbReference type="ARBA" id="ARBA00022692"/>
    </source>
</evidence>
<dbReference type="CDD" id="cd00333">
    <property type="entry name" value="MIP"/>
    <property type="match status" value="1"/>
</dbReference>
<dbReference type="InterPro" id="IPR000425">
    <property type="entry name" value="MIP"/>
</dbReference>
<evidence type="ECO:0000256" key="6">
    <source>
        <dbReference type="ARBA" id="ARBA00012834"/>
    </source>
</evidence>
<dbReference type="SUPFAM" id="SSF53335">
    <property type="entry name" value="S-adenosyl-L-methionine-dependent methyltransferases"/>
    <property type="match status" value="1"/>
</dbReference>
<evidence type="ECO:0000256" key="15">
    <source>
        <dbReference type="SAM" id="Phobius"/>
    </source>
</evidence>
<dbReference type="InterPro" id="IPR023271">
    <property type="entry name" value="Aquaporin-like"/>
</dbReference>
<dbReference type="InterPro" id="IPR007213">
    <property type="entry name" value="Ppm1/Ppm2/Tcmp"/>
</dbReference>
<evidence type="ECO:0000256" key="1">
    <source>
        <dbReference type="ARBA" id="ARBA00000724"/>
    </source>
</evidence>
<dbReference type="Proteomes" id="UP001145742">
    <property type="component" value="Unassembled WGS sequence"/>
</dbReference>
<keyword evidence="11 15" id="KW-0812">Transmembrane</keyword>
<dbReference type="SUPFAM" id="SSF81338">
    <property type="entry name" value="Aquaporin-like"/>
    <property type="match status" value="1"/>
</dbReference>
<comment type="similarity">
    <text evidence="4">Belongs to the MIP/aquaporin (TC 1.A.8) family.</text>
</comment>
<protein>
    <recommendedName>
        <fullName evidence="6">[phosphatase 2A protein]-leucine-carboxy methyltransferase</fullName>
        <ecNumber evidence="6">2.1.1.233</ecNumber>
    </recommendedName>
    <alternativeName>
        <fullName evidence="14">[Phosphatase 2A protein]-leucine-carboxy methyltransferase 1</fullName>
    </alternativeName>
</protein>
<dbReference type="PANTHER" id="PTHR13600">
    <property type="entry name" value="LEUCINE CARBOXYL METHYLTRANSFERASE"/>
    <property type="match status" value="1"/>
</dbReference>
<feature type="transmembrane region" description="Helical" evidence="15">
    <location>
        <begin position="557"/>
        <end position="580"/>
    </location>
</feature>
<evidence type="ECO:0000256" key="10">
    <source>
        <dbReference type="ARBA" id="ARBA00022691"/>
    </source>
</evidence>
<keyword evidence="7" id="KW-0813">Transport</keyword>
<name>A0ABQ9DP97_9PASS</name>
<feature type="transmembrane region" description="Helical" evidence="15">
    <location>
        <begin position="466"/>
        <end position="487"/>
    </location>
</feature>
<dbReference type="InterPro" id="IPR029063">
    <property type="entry name" value="SAM-dependent_MTases_sf"/>
</dbReference>
<dbReference type="Pfam" id="PF04072">
    <property type="entry name" value="LCM"/>
    <property type="match status" value="1"/>
</dbReference>
<dbReference type="EMBL" id="WHWB01032361">
    <property type="protein sequence ID" value="KAJ7425989.1"/>
    <property type="molecule type" value="Genomic_DNA"/>
</dbReference>
<keyword evidence="12 15" id="KW-1133">Transmembrane helix</keyword>
<evidence type="ECO:0000256" key="13">
    <source>
        <dbReference type="ARBA" id="ARBA00023136"/>
    </source>
</evidence>
<keyword evidence="13 15" id="KW-0472">Membrane</keyword>
<comment type="function">
    <text evidence="2">Methylates the carboxyl group of the C-terminal leucine residue of protein phosphatase 2A catalytic subunits to form alpha-leucine ester residues.</text>
</comment>
<dbReference type="PRINTS" id="PR02020">
    <property type="entry name" value="AQUAPORIN8"/>
</dbReference>
<evidence type="ECO:0000256" key="3">
    <source>
        <dbReference type="ARBA" id="ARBA00004141"/>
    </source>
</evidence>
<evidence type="ECO:0000256" key="8">
    <source>
        <dbReference type="ARBA" id="ARBA00022603"/>
    </source>
</evidence>
<feature type="transmembrane region" description="Helical" evidence="15">
    <location>
        <begin position="600"/>
        <end position="621"/>
    </location>
</feature>
<dbReference type="InterPro" id="IPR023277">
    <property type="entry name" value="Aquaporin_8"/>
</dbReference>
<comment type="catalytic activity">
    <reaction evidence="1">
        <text>[phosphatase 2A protein]-C-terminal L-leucine + S-adenosyl-L-methionine = [phosphatase 2A protein]-C-terminal L-leucine methyl ester + S-adenosyl-L-homocysteine</text>
        <dbReference type="Rhea" id="RHEA:48544"/>
        <dbReference type="Rhea" id="RHEA-COMP:12134"/>
        <dbReference type="Rhea" id="RHEA-COMP:12135"/>
        <dbReference type="ChEBI" id="CHEBI:57856"/>
        <dbReference type="ChEBI" id="CHEBI:59789"/>
        <dbReference type="ChEBI" id="CHEBI:90516"/>
        <dbReference type="ChEBI" id="CHEBI:90517"/>
        <dbReference type="EC" id="2.1.1.233"/>
    </reaction>
</comment>
<feature type="transmembrane region" description="Helical" evidence="15">
    <location>
        <begin position="529"/>
        <end position="550"/>
    </location>
</feature>
<evidence type="ECO:0000256" key="9">
    <source>
        <dbReference type="ARBA" id="ARBA00022679"/>
    </source>
</evidence>
<dbReference type="Gene3D" id="3.40.50.150">
    <property type="entry name" value="Vaccinia Virus protein VP39"/>
    <property type="match status" value="1"/>
</dbReference>
<organism evidence="16 17">
    <name type="scientific">Willisornis vidua</name>
    <name type="common">Xingu scale-backed antbird</name>
    <dbReference type="NCBI Taxonomy" id="1566151"/>
    <lineage>
        <taxon>Eukaryota</taxon>
        <taxon>Metazoa</taxon>
        <taxon>Chordata</taxon>
        <taxon>Craniata</taxon>
        <taxon>Vertebrata</taxon>
        <taxon>Euteleostomi</taxon>
        <taxon>Archelosauria</taxon>
        <taxon>Archosauria</taxon>
        <taxon>Dinosauria</taxon>
        <taxon>Saurischia</taxon>
        <taxon>Theropoda</taxon>
        <taxon>Coelurosauria</taxon>
        <taxon>Aves</taxon>
        <taxon>Neognathae</taxon>
        <taxon>Neoaves</taxon>
        <taxon>Telluraves</taxon>
        <taxon>Australaves</taxon>
        <taxon>Passeriformes</taxon>
        <taxon>Thamnophilidae</taxon>
        <taxon>Willisornis</taxon>
    </lineage>
</organism>
<evidence type="ECO:0000256" key="7">
    <source>
        <dbReference type="ARBA" id="ARBA00022448"/>
    </source>
</evidence>
<dbReference type="PROSITE" id="PS00221">
    <property type="entry name" value="MIP"/>
    <property type="match status" value="1"/>
</dbReference>
<sequence length="631" mass="69832">MAAAAGPDEADEAVRGTCEDASVCKRFAVSVGYWKDPYIQYFVRQAKERKAPEINRGKLEWGWRHLAGLKADKTSVHGQGYLIKAFLKKTECNCQIVNLGAGMDTLFWRLKDENLLPRKYFEVDFPMIVARKIHNIKSKPPLSKPIMESHSGDSLLIDSHSLDSSRYSIVGADLRFSSDLEEKLKKHNLDVHLPTLLVAECVLVYMTPQQSANLLKWAASTFPVAMFINYEQVNMMDRFGHIMIENLQRRQCNLAGVEVCRSLDSQRERLLLNGWETARAIDMMKVYSFLPQADVRRIEALEFLDEKELFEQLMQHYCICWASKDSSNLGNVLQHVPSHGNLMWTDWDWDVTPETTLCMQNWPKSVPVFQQTVLMASAQRSPCPVQELMDIDTKPKPSRPPWFERHVQPCMAELLGTALFIFVGCLSVVEDSGGTGRLQPALAHGLALGVTVAVLGDISGGHFNPAVSLGVWLVGGLNMTMLIPYWVSQLCGGMIGAGLAKAVAPSERYGNASGGALSAITADQQVPTALAGEVAMTSFLVLVVCMGAINRKTKTPLAPFCIGFTVTVNILAGGAVSGACMNPARAFGPALVSNYWDYHWVYWVGPMVAALLVAVLVRLLMGDQTTRLYLK</sequence>
<comment type="caution">
    <text evidence="16">The sequence shown here is derived from an EMBL/GenBank/DDBJ whole genome shotgun (WGS) entry which is preliminary data.</text>
</comment>
<comment type="subcellular location">
    <subcellularLocation>
        <location evidence="3">Membrane</location>
        <topology evidence="3">Multi-pass membrane protein</topology>
    </subcellularLocation>
</comment>
<evidence type="ECO:0000256" key="5">
    <source>
        <dbReference type="ARBA" id="ARBA00010703"/>
    </source>
</evidence>
<keyword evidence="10" id="KW-0949">S-adenosyl-L-methionine</keyword>
<reference evidence="16" key="1">
    <citation type="submission" date="2019-10" db="EMBL/GenBank/DDBJ databases">
        <authorList>
            <person name="Soares A.E.R."/>
            <person name="Aleixo A."/>
            <person name="Schneider P."/>
            <person name="Miyaki C.Y."/>
            <person name="Schneider M.P."/>
            <person name="Mello C."/>
            <person name="Vasconcelos A.T.R."/>
        </authorList>
    </citation>
    <scope>NUCLEOTIDE SEQUENCE</scope>
    <source>
        <tissue evidence="16">Muscle</tissue>
    </source>
</reference>
<evidence type="ECO:0000256" key="4">
    <source>
        <dbReference type="ARBA" id="ARBA00006175"/>
    </source>
</evidence>
<evidence type="ECO:0000256" key="2">
    <source>
        <dbReference type="ARBA" id="ARBA00003455"/>
    </source>
</evidence>